<reference evidence="1" key="1">
    <citation type="journal article" date="2014" name="Int. J. Syst. Evol. Microbiol.">
        <title>Complete genome sequence of Corynebacterium casei LMG S-19264T (=DSM 44701T), isolated from a smear-ripened cheese.</title>
        <authorList>
            <consortium name="US DOE Joint Genome Institute (JGI-PGF)"/>
            <person name="Walter F."/>
            <person name="Albersmeier A."/>
            <person name="Kalinowski J."/>
            <person name="Ruckert C."/>
        </authorList>
    </citation>
    <scope>NUCLEOTIDE SEQUENCE</scope>
    <source>
        <strain evidence="1">CGMCC 4.7299</strain>
    </source>
</reference>
<accession>A0A8J3FP67</accession>
<sequence>MRLTRVTGAGVEAEFHQRVETASDLAEAITPDVPEQLSISSTDEDGHPTTLADVLNQVDENPLLGALIAWREVSVAITGAATSTGVEGRTERAILRSLRDRGTITADVLALYERLSKIRNEIVHSRPTVTQDETKEFVTAAWRLAAELTRISPC</sequence>
<reference evidence="1" key="2">
    <citation type="submission" date="2020-09" db="EMBL/GenBank/DDBJ databases">
        <authorList>
            <person name="Sun Q."/>
            <person name="Zhou Y."/>
        </authorList>
    </citation>
    <scope>NUCLEOTIDE SEQUENCE</scope>
    <source>
        <strain evidence="1">CGMCC 4.7299</strain>
    </source>
</reference>
<evidence type="ECO:0000313" key="2">
    <source>
        <dbReference type="Proteomes" id="UP000656042"/>
    </source>
</evidence>
<organism evidence="1 2">
    <name type="scientific">Mangrovihabitans endophyticus</name>
    <dbReference type="NCBI Taxonomy" id="1751298"/>
    <lineage>
        <taxon>Bacteria</taxon>
        <taxon>Bacillati</taxon>
        <taxon>Actinomycetota</taxon>
        <taxon>Actinomycetes</taxon>
        <taxon>Micromonosporales</taxon>
        <taxon>Micromonosporaceae</taxon>
        <taxon>Mangrovihabitans</taxon>
    </lineage>
</organism>
<dbReference type="EMBL" id="BMMX01000010">
    <property type="protein sequence ID" value="GGK93132.1"/>
    <property type="molecule type" value="Genomic_DNA"/>
</dbReference>
<evidence type="ECO:0008006" key="3">
    <source>
        <dbReference type="Google" id="ProtNLM"/>
    </source>
</evidence>
<name>A0A8J3FP67_9ACTN</name>
<comment type="caution">
    <text evidence="1">The sequence shown here is derived from an EMBL/GenBank/DDBJ whole genome shotgun (WGS) entry which is preliminary data.</text>
</comment>
<protein>
    <recommendedName>
        <fullName evidence="3">DUF4145 domain-containing protein</fullName>
    </recommendedName>
</protein>
<dbReference type="AlphaFoldDB" id="A0A8J3FP67"/>
<evidence type="ECO:0000313" key="1">
    <source>
        <dbReference type="EMBL" id="GGK93132.1"/>
    </source>
</evidence>
<keyword evidence="2" id="KW-1185">Reference proteome</keyword>
<proteinExistence type="predicted"/>
<dbReference type="Proteomes" id="UP000656042">
    <property type="component" value="Unassembled WGS sequence"/>
</dbReference>
<gene>
    <name evidence="1" type="ORF">GCM10012284_28850</name>
</gene>